<sequence>MNAAIFVFVLQEAHFIRFSRATRETGCHVAKRVHGTTRLNFFIKDGDEPL</sequence>
<dbReference type="AlphaFoldDB" id="A0A0G1YGU8"/>
<protein>
    <submittedName>
        <fullName evidence="1">Uncharacterized protein</fullName>
    </submittedName>
</protein>
<dbReference type="EMBL" id="LCRX01000006">
    <property type="protein sequence ID" value="KKW42471.1"/>
    <property type="molecule type" value="Genomic_DNA"/>
</dbReference>
<organism evidence="1 2">
    <name type="scientific">Candidatus Magasanikbacteria bacterium GW2011_GWA2_56_11</name>
    <dbReference type="NCBI Taxonomy" id="1619044"/>
    <lineage>
        <taxon>Bacteria</taxon>
        <taxon>Candidatus Magasanikiibacteriota</taxon>
    </lineage>
</organism>
<proteinExistence type="predicted"/>
<comment type="caution">
    <text evidence="1">The sequence shown here is derived from an EMBL/GenBank/DDBJ whole genome shotgun (WGS) entry which is preliminary data.</text>
</comment>
<gene>
    <name evidence="1" type="ORF">UY92_C0006G0032</name>
</gene>
<reference evidence="1 2" key="1">
    <citation type="journal article" date="2015" name="Nature">
        <title>rRNA introns, odd ribosomes, and small enigmatic genomes across a large radiation of phyla.</title>
        <authorList>
            <person name="Brown C.T."/>
            <person name="Hug L.A."/>
            <person name="Thomas B.C."/>
            <person name="Sharon I."/>
            <person name="Castelle C.J."/>
            <person name="Singh A."/>
            <person name="Wilkins M.J."/>
            <person name="Williams K.H."/>
            <person name="Banfield J.F."/>
        </authorList>
    </citation>
    <scope>NUCLEOTIDE SEQUENCE [LARGE SCALE GENOMIC DNA]</scope>
</reference>
<name>A0A0G1YGU8_9BACT</name>
<dbReference type="Proteomes" id="UP000033870">
    <property type="component" value="Unassembled WGS sequence"/>
</dbReference>
<accession>A0A0G1YGU8</accession>
<evidence type="ECO:0000313" key="1">
    <source>
        <dbReference type="EMBL" id="KKW42471.1"/>
    </source>
</evidence>
<evidence type="ECO:0000313" key="2">
    <source>
        <dbReference type="Proteomes" id="UP000033870"/>
    </source>
</evidence>